<evidence type="ECO:0000256" key="15">
    <source>
        <dbReference type="RuleBase" id="RU362047"/>
    </source>
</evidence>
<dbReference type="OrthoDB" id="10257561at2759"/>
<accession>A0A4Y7PL52</accession>
<dbReference type="CDD" id="cd06530">
    <property type="entry name" value="S26_SPase_I"/>
    <property type="match status" value="1"/>
</dbReference>
<evidence type="ECO:0000256" key="8">
    <source>
        <dbReference type="ARBA" id="ARBA00022801"/>
    </source>
</evidence>
<dbReference type="InterPro" id="IPR019758">
    <property type="entry name" value="Pept_S26A_signal_pept_1_CS"/>
</dbReference>
<evidence type="ECO:0000256" key="4">
    <source>
        <dbReference type="ARBA" id="ARBA00013208"/>
    </source>
</evidence>
<dbReference type="Proteomes" id="UP000294933">
    <property type="component" value="Unassembled WGS sequence"/>
</dbReference>
<dbReference type="SUPFAM" id="SSF51306">
    <property type="entry name" value="LexA/Signal peptidase"/>
    <property type="match status" value="1"/>
</dbReference>
<keyword evidence="18" id="KW-1185">Reference proteome</keyword>
<keyword evidence="12 15" id="KW-0472">Membrane</keyword>
<keyword evidence="9 15" id="KW-0256">Endoplasmic reticulum</keyword>
<keyword evidence="10 15" id="KW-0735">Signal-anchor</keyword>
<reference evidence="17 18" key="1">
    <citation type="submission" date="2018-06" db="EMBL/GenBank/DDBJ databases">
        <title>A transcriptomic atlas of mushroom development highlights an independent origin of complex multicellularity.</title>
        <authorList>
            <consortium name="DOE Joint Genome Institute"/>
            <person name="Krizsan K."/>
            <person name="Almasi E."/>
            <person name="Merenyi Z."/>
            <person name="Sahu N."/>
            <person name="Viragh M."/>
            <person name="Koszo T."/>
            <person name="Mondo S."/>
            <person name="Kiss B."/>
            <person name="Balint B."/>
            <person name="Kues U."/>
            <person name="Barry K."/>
            <person name="Hegedus J.C."/>
            <person name="Henrissat B."/>
            <person name="Johnson J."/>
            <person name="Lipzen A."/>
            <person name="Ohm R."/>
            <person name="Nagy I."/>
            <person name="Pangilinan J."/>
            <person name="Yan J."/>
            <person name="Xiong Y."/>
            <person name="Grigoriev I.V."/>
            <person name="Hibbett D.S."/>
            <person name="Nagy L.G."/>
        </authorList>
    </citation>
    <scope>NUCLEOTIDE SEQUENCE [LARGE SCALE GENOMIC DNA]</scope>
    <source>
        <strain evidence="17 18">SZMC22713</strain>
    </source>
</reference>
<evidence type="ECO:0000256" key="9">
    <source>
        <dbReference type="ARBA" id="ARBA00022824"/>
    </source>
</evidence>
<dbReference type="InterPro" id="IPR019756">
    <property type="entry name" value="Pept_S26A_signal_pept_1_Ser-AS"/>
</dbReference>
<dbReference type="EMBL" id="ML170256">
    <property type="protein sequence ID" value="TDL15965.1"/>
    <property type="molecule type" value="Genomic_DNA"/>
</dbReference>
<evidence type="ECO:0000256" key="5">
    <source>
        <dbReference type="ARBA" id="ARBA00019685"/>
    </source>
</evidence>
<dbReference type="VEuPathDB" id="FungiDB:BD410DRAFT_832348"/>
<dbReference type="PANTHER" id="PTHR10806:SF6">
    <property type="entry name" value="SIGNAL PEPTIDASE COMPLEX CATALYTIC SUBUNIT SEC11"/>
    <property type="match status" value="1"/>
</dbReference>
<evidence type="ECO:0000256" key="11">
    <source>
        <dbReference type="ARBA" id="ARBA00022989"/>
    </source>
</evidence>
<protein>
    <recommendedName>
        <fullName evidence="5 15">Signal peptidase complex catalytic subunit SEC11</fullName>
        <ecNumber evidence="4 15">3.4.21.89</ecNumber>
    </recommendedName>
</protein>
<feature type="transmembrane region" description="Helical" evidence="15">
    <location>
        <begin position="17"/>
        <end position="35"/>
    </location>
</feature>
<dbReference type="GO" id="GO:0004252">
    <property type="term" value="F:serine-type endopeptidase activity"/>
    <property type="evidence" value="ECO:0007669"/>
    <property type="project" value="InterPro"/>
</dbReference>
<dbReference type="Gene3D" id="2.10.109.10">
    <property type="entry name" value="Umud Fragment, subunit A"/>
    <property type="match status" value="1"/>
</dbReference>
<evidence type="ECO:0000256" key="12">
    <source>
        <dbReference type="ARBA" id="ARBA00023136"/>
    </source>
</evidence>
<dbReference type="STRING" id="50990.A0A4Y7PL52"/>
<proteinExistence type="inferred from homology"/>
<gene>
    <name evidence="17" type="ORF">BD410DRAFT_832348</name>
</gene>
<organism evidence="17 18">
    <name type="scientific">Rickenella mellea</name>
    <dbReference type="NCBI Taxonomy" id="50990"/>
    <lineage>
        <taxon>Eukaryota</taxon>
        <taxon>Fungi</taxon>
        <taxon>Dikarya</taxon>
        <taxon>Basidiomycota</taxon>
        <taxon>Agaricomycotina</taxon>
        <taxon>Agaricomycetes</taxon>
        <taxon>Hymenochaetales</taxon>
        <taxon>Rickenellaceae</taxon>
        <taxon>Rickenella</taxon>
    </lineage>
</organism>
<feature type="domain" description="Peptidase S24/S26A/S26B/S26C" evidence="16">
    <location>
        <begin position="43"/>
        <end position="107"/>
    </location>
</feature>
<dbReference type="NCBIfam" id="TIGR02228">
    <property type="entry name" value="sigpep_I_arch"/>
    <property type="match status" value="1"/>
</dbReference>
<dbReference type="Pfam" id="PF00717">
    <property type="entry name" value="Peptidase_S24"/>
    <property type="match status" value="1"/>
</dbReference>
<comment type="catalytic activity">
    <reaction evidence="1 15">
        <text>Cleavage of hydrophobic, N-terminal signal or leader sequences from secreted and periplasmic proteins.</text>
        <dbReference type="EC" id="3.4.21.89"/>
    </reaction>
</comment>
<dbReference type="PROSITE" id="PS00501">
    <property type="entry name" value="SPASE_I_1"/>
    <property type="match status" value="1"/>
</dbReference>
<evidence type="ECO:0000259" key="16">
    <source>
        <dbReference type="Pfam" id="PF00717"/>
    </source>
</evidence>
<comment type="subcellular location">
    <subcellularLocation>
        <location evidence="2">Endoplasmic reticulum membrane</location>
        <topology evidence="2">Single-pass type II membrane protein</topology>
    </subcellularLocation>
</comment>
<comment type="function">
    <text evidence="13">Catalytic component of the signal peptidase complex (SPC) which catalyzes the cleavage of N-terminal signal sequences from nascent proteins as they are translocated into the lumen of the endoplasmic reticulum. Specifically cleaves N-terminal signal peptides that contain a hydrophobic alpha-helix (h-region) shorter than 18-20 amino acids.</text>
</comment>
<dbReference type="InterPro" id="IPR015927">
    <property type="entry name" value="Peptidase_S24_S26A/B/C"/>
</dbReference>
<evidence type="ECO:0000313" key="17">
    <source>
        <dbReference type="EMBL" id="TDL15965.1"/>
    </source>
</evidence>
<evidence type="ECO:0000256" key="14">
    <source>
        <dbReference type="ARBA" id="ARBA00047037"/>
    </source>
</evidence>
<dbReference type="InterPro" id="IPR036286">
    <property type="entry name" value="LexA/Signal_pep-like_sf"/>
</dbReference>
<dbReference type="PROSITE" id="PS00761">
    <property type="entry name" value="SPASE_I_3"/>
    <property type="match status" value="1"/>
</dbReference>
<keyword evidence="11 15" id="KW-1133">Transmembrane helix</keyword>
<evidence type="ECO:0000256" key="6">
    <source>
        <dbReference type="ARBA" id="ARBA00022670"/>
    </source>
</evidence>
<evidence type="ECO:0000256" key="7">
    <source>
        <dbReference type="ARBA" id="ARBA00022692"/>
    </source>
</evidence>
<keyword evidence="6 15" id="KW-0645">Protease</keyword>
<evidence type="ECO:0000256" key="3">
    <source>
        <dbReference type="ARBA" id="ARBA00011035"/>
    </source>
</evidence>
<keyword evidence="8 15" id="KW-0378">Hydrolase</keyword>
<dbReference type="PANTHER" id="PTHR10806">
    <property type="entry name" value="SIGNAL PEPTIDASE COMPLEX CATALYTIC SUBUNIT SEC11"/>
    <property type="match status" value="1"/>
</dbReference>
<dbReference type="InterPro" id="IPR019533">
    <property type="entry name" value="Peptidase_S26"/>
</dbReference>
<comment type="subunit">
    <text evidence="14">Component of the signal peptidase complex (SPC) composed of a catalytic subunit SEC11 and three accessory subunits SPC1, SPC2 and SPC3. The complex induces a local thinning of the ER membrane which is used to measure the length of the signal peptide (SP) h-region of protein substrates. This ensures the selectivity of the complex towards h-regions shorter than 18-20 amino acids. SPC associates with the translocon complex.</text>
</comment>
<dbReference type="AlphaFoldDB" id="A0A4Y7PL52"/>
<dbReference type="PRINTS" id="PR00728">
    <property type="entry name" value="SIGNALPTASE"/>
</dbReference>
<dbReference type="EC" id="3.4.21.89" evidence="4 15"/>
<evidence type="ECO:0000256" key="10">
    <source>
        <dbReference type="ARBA" id="ARBA00022968"/>
    </source>
</evidence>
<name>A0A4Y7PL52_9AGAM</name>
<dbReference type="GO" id="GO:0009003">
    <property type="term" value="F:signal peptidase activity"/>
    <property type="evidence" value="ECO:0007669"/>
    <property type="project" value="UniProtKB-EC"/>
</dbReference>
<evidence type="ECO:0000256" key="1">
    <source>
        <dbReference type="ARBA" id="ARBA00000677"/>
    </source>
</evidence>
<dbReference type="GO" id="GO:0005787">
    <property type="term" value="C:signal peptidase complex"/>
    <property type="evidence" value="ECO:0007669"/>
    <property type="project" value="TreeGrafter"/>
</dbReference>
<dbReference type="InterPro" id="IPR001733">
    <property type="entry name" value="Peptidase_S26B"/>
</dbReference>
<evidence type="ECO:0000313" key="18">
    <source>
        <dbReference type="Proteomes" id="UP000294933"/>
    </source>
</evidence>
<sequence length="186" mass="20880">MFESEIKSLRRLGVRKILLQLLAMGSSLAPMFVLWKGLGLLTNTESPVVVVLSGSMEPAFRRGDILFLTNPPNKPYRNGDITVYNVPGQNIPIFHRVVETHNEIEVQDGDQDGEEPLVKQRILTKGDNNPVDDIGLYRGLEWIERRHVIGKVRGFVPYVGYISIAINEFPRLRLLVFGGTALMALV</sequence>
<keyword evidence="7 15" id="KW-0812">Transmembrane</keyword>
<evidence type="ECO:0000256" key="13">
    <source>
        <dbReference type="ARBA" id="ARBA00045533"/>
    </source>
</evidence>
<dbReference type="GO" id="GO:0006465">
    <property type="term" value="P:signal peptide processing"/>
    <property type="evidence" value="ECO:0007669"/>
    <property type="project" value="UniProtKB-UniRule"/>
</dbReference>
<comment type="similarity">
    <text evidence="3 15">Belongs to the peptidase S26B family.</text>
</comment>
<evidence type="ECO:0000256" key="2">
    <source>
        <dbReference type="ARBA" id="ARBA00004648"/>
    </source>
</evidence>